<dbReference type="OrthoDB" id="9815229at2"/>
<evidence type="ECO:0000313" key="4">
    <source>
        <dbReference type="Proteomes" id="UP000253370"/>
    </source>
</evidence>
<dbReference type="AlphaFoldDB" id="A0A365U8A5"/>
<dbReference type="SUPFAM" id="SSF53955">
    <property type="entry name" value="Lysozyme-like"/>
    <property type="match status" value="1"/>
</dbReference>
<dbReference type="InterPro" id="IPR018537">
    <property type="entry name" value="Peptidoglycan-bd_3"/>
</dbReference>
<proteinExistence type="predicted"/>
<reference evidence="3 4" key="1">
    <citation type="submission" date="2018-07" db="EMBL/GenBank/DDBJ databases">
        <title>Rhodosalinus sp. strain E84T genomic sequence and assembly.</title>
        <authorList>
            <person name="Liu Z.-W."/>
            <person name="Lu D.-C."/>
        </authorList>
    </citation>
    <scope>NUCLEOTIDE SEQUENCE [LARGE SCALE GENOMIC DNA]</scope>
    <source>
        <strain evidence="3 4">E84</strain>
    </source>
</reference>
<dbReference type="Proteomes" id="UP000253370">
    <property type="component" value="Unassembled WGS sequence"/>
</dbReference>
<dbReference type="Pfam" id="PF09374">
    <property type="entry name" value="PG_binding_3"/>
    <property type="match status" value="1"/>
</dbReference>
<feature type="domain" description="Peptidoglycan binding" evidence="2">
    <location>
        <begin position="99"/>
        <end position="181"/>
    </location>
</feature>
<dbReference type="InterPro" id="IPR008565">
    <property type="entry name" value="TtsA-like_GH18_dom"/>
</dbReference>
<feature type="domain" description="TtsA-like Glycoside hydrolase family 108" evidence="1">
    <location>
        <begin position="9"/>
        <end position="97"/>
    </location>
</feature>
<comment type="caution">
    <text evidence="3">The sequence shown here is derived from an EMBL/GenBank/DDBJ whole genome shotgun (WGS) entry which is preliminary data.</text>
</comment>
<dbReference type="Pfam" id="PF05838">
    <property type="entry name" value="Glyco_hydro_108"/>
    <property type="match status" value="1"/>
</dbReference>
<organism evidence="3 4">
    <name type="scientific">Rhodosalinus halophilus</name>
    <dbReference type="NCBI Taxonomy" id="2259333"/>
    <lineage>
        <taxon>Bacteria</taxon>
        <taxon>Pseudomonadati</taxon>
        <taxon>Pseudomonadota</taxon>
        <taxon>Alphaproteobacteria</taxon>
        <taxon>Rhodobacterales</taxon>
        <taxon>Paracoccaceae</taxon>
        <taxon>Rhodosalinus</taxon>
    </lineage>
</organism>
<protein>
    <submittedName>
        <fullName evidence="3">Peptidoglycan-binding protein</fullName>
    </submittedName>
</protein>
<dbReference type="EMBL" id="QNTQ01000008">
    <property type="protein sequence ID" value="RBI84985.1"/>
    <property type="molecule type" value="Genomic_DNA"/>
</dbReference>
<keyword evidence="4" id="KW-1185">Reference proteome</keyword>
<dbReference type="NCBIfam" id="NF040573">
    <property type="entry name" value="holin_dep_muram"/>
    <property type="match status" value="1"/>
</dbReference>
<dbReference type="CDD" id="cd13926">
    <property type="entry name" value="N-acetylmuramidase_GH108"/>
    <property type="match status" value="1"/>
</dbReference>
<evidence type="ECO:0000259" key="2">
    <source>
        <dbReference type="Pfam" id="PF09374"/>
    </source>
</evidence>
<name>A0A365U8A5_9RHOB</name>
<dbReference type="Gene3D" id="1.20.141.10">
    <property type="entry name" value="Chitosanase, subunit A, domain 1"/>
    <property type="match status" value="1"/>
</dbReference>
<gene>
    <name evidence="3" type="ORF">DRV85_09980</name>
</gene>
<evidence type="ECO:0000259" key="1">
    <source>
        <dbReference type="Pfam" id="PF05838"/>
    </source>
</evidence>
<dbReference type="InterPro" id="IPR018247">
    <property type="entry name" value="EF_Hand_1_Ca_BS"/>
</dbReference>
<dbReference type="PROSITE" id="PS00018">
    <property type="entry name" value="EF_HAND_1"/>
    <property type="match status" value="1"/>
</dbReference>
<accession>A0A365U8A5</accession>
<dbReference type="InterPro" id="IPR023346">
    <property type="entry name" value="Lysozyme-like_dom_sf"/>
</dbReference>
<dbReference type="RefSeq" id="WP_113289313.1">
    <property type="nucleotide sequence ID" value="NZ_QNTQ01000008.1"/>
</dbReference>
<evidence type="ECO:0000313" key="3">
    <source>
        <dbReference type="EMBL" id="RBI84985.1"/>
    </source>
</evidence>
<sequence>MRSVREIAEEIVDREGGYVNDPDDPGGATKHGVTIHTLRRLGLDLDGDGAVTEADVRRISREQAVEIFLRHYYEAPGIGRLPEALRASVFDMYVNAGANAVKILQRLLGDMGLRVAVDGIIGPETARAAHEAAALAPEHLADAYGIARRNYYFRLADARPASRKYARARDGGKGGWIARAEAFISPRYHMTEAEFRARVAAWD</sequence>